<evidence type="ECO:0000313" key="3">
    <source>
        <dbReference type="Proteomes" id="UP000283383"/>
    </source>
</evidence>
<protein>
    <submittedName>
        <fullName evidence="2">Uncharacterized protein</fullName>
    </submittedName>
</protein>
<dbReference type="EMBL" id="MCBQ01012439">
    <property type="protein sequence ID" value="RKF65270.1"/>
    <property type="molecule type" value="Genomic_DNA"/>
</dbReference>
<name>A0A420I6D9_9PEZI</name>
<comment type="caution">
    <text evidence="2">The sequence shown here is derived from an EMBL/GenBank/DDBJ whole genome shotgun (WGS) entry which is preliminary data.</text>
</comment>
<dbReference type="STRING" id="62708.A0A420I6D9"/>
<evidence type="ECO:0000313" key="2">
    <source>
        <dbReference type="EMBL" id="RKF65270.1"/>
    </source>
</evidence>
<proteinExistence type="predicted"/>
<reference evidence="2 3" key="1">
    <citation type="journal article" date="2018" name="BMC Genomics">
        <title>Comparative genome analyses reveal sequence features reflecting distinct modes of host-adaptation between dicot and monocot powdery mildew.</title>
        <authorList>
            <person name="Wu Y."/>
            <person name="Ma X."/>
            <person name="Pan Z."/>
            <person name="Kale S.D."/>
            <person name="Song Y."/>
            <person name="King H."/>
            <person name="Zhang Q."/>
            <person name="Presley C."/>
            <person name="Deng X."/>
            <person name="Wei C.I."/>
            <person name="Xiao S."/>
        </authorList>
    </citation>
    <scope>NUCLEOTIDE SEQUENCE [LARGE SCALE GENOMIC DNA]</scope>
    <source>
        <strain evidence="2">UMSG3</strain>
    </source>
</reference>
<dbReference type="AlphaFoldDB" id="A0A420I6D9"/>
<organism evidence="2 3">
    <name type="scientific">Golovinomyces cichoracearum</name>
    <dbReference type="NCBI Taxonomy" id="62708"/>
    <lineage>
        <taxon>Eukaryota</taxon>
        <taxon>Fungi</taxon>
        <taxon>Dikarya</taxon>
        <taxon>Ascomycota</taxon>
        <taxon>Pezizomycotina</taxon>
        <taxon>Leotiomycetes</taxon>
        <taxon>Erysiphales</taxon>
        <taxon>Erysiphaceae</taxon>
        <taxon>Golovinomyces</taxon>
    </lineage>
</organism>
<accession>A0A420I6D9</accession>
<feature type="compositionally biased region" description="Low complexity" evidence="1">
    <location>
        <begin position="159"/>
        <end position="168"/>
    </location>
</feature>
<evidence type="ECO:0000256" key="1">
    <source>
        <dbReference type="SAM" id="MobiDB-lite"/>
    </source>
</evidence>
<sequence>MAVLSCREQFLPSFIDLKLRHSSTLKLIVFPNFSVTESEQELQRQIYQLSCIKFTNDRQRGTTRTTRQDHVTIEDSRISWKRREAPSCRPSKLLEEPPNWLGNTVEPGIEDSRDRRAGIKGVLRPSLKHQSSSIQAISRKPKNSQSNPPSKPKSEPKSEPNQNQNQNHTQHHLTFTPNSLLHTFTLHTSHIHTITPSQSPPAYICRHCPITSTHTQPPRTSEHLSTMALFPRSFITHDQSAVPPILRLLDEFDQYSRSNDRSERSPT</sequence>
<feature type="non-terminal residue" evidence="2">
    <location>
        <position position="267"/>
    </location>
</feature>
<feature type="region of interest" description="Disordered" evidence="1">
    <location>
        <begin position="82"/>
        <end position="169"/>
    </location>
</feature>
<keyword evidence="3" id="KW-1185">Reference proteome</keyword>
<gene>
    <name evidence="2" type="ORF">GcM3_124022</name>
</gene>
<dbReference type="Proteomes" id="UP000283383">
    <property type="component" value="Unassembled WGS sequence"/>
</dbReference>